<accession>A0AA38G5Q9</accession>
<dbReference type="EMBL" id="JAHRHJ020000005">
    <property type="protein sequence ID" value="KAH9316617.1"/>
    <property type="molecule type" value="Genomic_DNA"/>
</dbReference>
<proteinExistence type="predicted"/>
<dbReference type="Proteomes" id="UP000824469">
    <property type="component" value="Unassembled WGS sequence"/>
</dbReference>
<feature type="region of interest" description="Disordered" evidence="1">
    <location>
        <begin position="1"/>
        <end position="22"/>
    </location>
</feature>
<evidence type="ECO:0000313" key="2">
    <source>
        <dbReference type="EMBL" id="KAH9316617.1"/>
    </source>
</evidence>
<evidence type="ECO:0000313" key="3">
    <source>
        <dbReference type="Proteomes" id="UP000824469"/>
    </source>
</evidence>
<keyword evidence="3" id="KW-1185">Reference proteome</keyword>
<comment type="caution">
    <text evidence="2">The sequence shown here is derived from an EMBL/GenBank/DDBJ whole genome shotgun (WGS) entry which is preliminary data.</text>
</comment>
<feature type="non-terminal residue" evidence="2">
    <location>
        <position position="86"/>
    </location>
</feature>
<evidence type="ECO:0000256" key="1">
    <source>
        <dbReference type="SAM" id="MobiDB-lite"/>
    </source>
</evidence>
<reference evidence="2 3" key="1">
    <citation type="journal article" date="2021" name="Nat. Plants">
        <title>The Taxus genome provides insights into paclitaxel biosynthesis.</title>
        <authorList>
            <person name="Xiong X."/>
            <person name="Gou J."/>
            <person name="Liao Q."/>
            <person name="Li Y."/>
            <person name="Zhou Q."/>
            <person name="Bi G."/>
            <person name="Li C."/>
            <person name="Du R."/>
            <person name="Wang X."/>
            <person name="Sun T."/>
            <person name="Guo L."/>
            <person name="Liang H."/>
            <person name="Lu P."/>
            <person name="Wu Y."/>
            <person name="Zhang Z."/>
            <person name="Ro D.K."/>
            <person name="Shang Y."/>
            <person name="Huang S."/>
            <person name="Yan J."/>
        </authorList>
    </citation>
    <scope>NUCLEOTIDE SEQUENCE [LARGE SCALE GENOMIC DNA]</scope>
    <source>
        <strain evidence="2">Ta-2019</strain>
    </source>
</reference>
<organism evidence="2 3">
    <name type="scientific">Taxus chinensis</name>
    <name type="common">Chinese yew</name>
    <name type="synonym">Taxus wallichiana var. chinensis</name>
    <dbReference type="NCBI Taxonomy" id="29808"/>
    <lineage>
        <taxon>Eukaryota</taxon>
        <taxon>Viridiplantae</taxon>
        <taxon>Streptophyta</taxon>
        <taxon>Embryophyta</taxon>
        <taxon>Tracheophyta</taxon>
        <taxon>Spermatophyta</taxon>
        <taxon>Pinopsida</taxon>
        <taxon>Pinidae</taxon>
        <taxon>Conifers II</taxon>
        <taxon>Cupressales</taxon>
        <taxon>Taxaceae</taxon>
        <taxon>Taxus</taxon>
    </lineage>
</organism>
<feature type="non-terminal residue" evidence="2">
    <location>
        <position position="1"/>
    </location>
</feature>
<sequence>VTNSITAEQHLKKNRSSSENDIQEMSSFPRICVTSVGPNLHIQIITWTDWCLLSSILLVLEQENLDVCSTHTISLQSKVFYTILVK</sequence>
<gene>
    <name evidence="2" type="ORF">KI387_025244</name>
</gene>
<protein>
    <submittedName>
        <fullName evidence="2">Uncharacterized protein</fullName>
    </submittedName>
</protein>
<dbReference type="AlphaFoldDB" id="A0AA38G5Q9"/>
<name>A0AA38G5Q9_TAXCH</name>